<comment type="caution">
    <text evidence="2">The sequence shown here is derived from an EMBL/GenBank/DDBJ whole genome shotgun (WGS) entry which is preliminary data.</text>
</comment>
<feature type="signal peptide" evidence="1">
    <location>
        <begin position="1"/>
        <end position="32"/>
    </location>
</feature>
<dbReference type="EMBL" id="CAVLEF010000009">
    <property type="protein sequence ID" value="CAK1547013.1"/>
    <property type="molecule type" value="Genomic_DNA"/>
</dbReference>
<protein>
    <submittedName>
        <fullName evidence="2">Uncharacterized protein</fullName>
    </submittedName>
</protein>
<dbReference type="AlphaFoldDB" id="A0AAV1JCF8"/>
<evidence type="ECO:0000313" key="2">
    <source>
        <dbReference type="EMBL" id="CAK1547013.1"/>
    </source>
</evidence>
<gene>
    <name evidence="2" type="ORF">LNINA_LOCUS6514</name>
</gene>
<evidence type="ECO:0000256" key="1">
    <source>
        <dbReference type="SAM" id="SignalP"/>
    </source>
</evidence>
<reference evidence="2 3" key="1">
    <citation type="submission" date="2023-11" db="EMBL/GenBank/DDBJ databases">
        <authorList>
            <person name="Okamura Y."/>
        </authorList>
    </citation>
    <scope>NUCLEOTIDE SEQUENCE [LARGE SCALE GENOMIC DNA]</scope>
</reference>
<keyword evidence="1" id="KW-0732">Signal</keyword>
<organism evidence="2 3">
    <name type="scientific">Leptosia nina</name>
    <dbReference type="NCBI Taxonomy" id="320188"/>
    <lineage>
        <taxon>Eukaryota</taxon>
        <taxon>Metazoa</taxon>
        <taxon>Ecdysozoa</taxon>
        <taxon>Arthropoda</taxon>
        <taxon>Hexapoda</taxon>
        <taxon>Insecta</taxon>
        <taxon>Pterygota</taxon>
        <taxon>Neoptera</taxon>
        <taxon>Endopterygota</taxon>
        <taxon>Lepidoptera</taxon>
        <taxon>Glossata</taxon>
        <taxon>Ditrysia</taxon>
        <taxon>Papilionoidea</taxon>
        <taxon>Pieridae</taxon>
        <taxon>Pierinae</taxon>
        <taxon>Leptosia</taxon>
    </lineage>
</organism>
<feature type="chain" id="PRO_5043875084" evidence="1">
    <location>
        <begin position="33"/>
        <end position="95"/>
    </location>
</feature>
<sequence length="95" mass="9672">MPHVLWYHQRLHAIVMYAKLFIVCCVCAAASAAPGYLDGIGYAAPAIAAPAFTHAIAAPAITHTIAAAPAVAVAHAPVAVAAPVIAAAPFGHPWR</sequence>
<name>A0AAV1JCF8_9NEOP</name>
<keyword evidence="3" id="KW-1185">Reference proteome</keyword>
<dbReference type="Proteomes" id="UP001497472">
    <property type="component" value="Unassembled WGS sequence"/>
</dbReference>
<evidence type="ECO:0000313" key="3">
    <source>
        <dbReference type="Proteomes" id="UP001497472"/>
    </source>
</evidence>
<proteinExistence type="predicted"/>
<accession>A0AAV1JCF8</accession>